<keyword evidence="1 3" id="KW-0378">Hydrolase</keyword>
<name>A0A366LYM5_9ACTN</name>
<evidence type="ECO:0000259" key="2">
    <source>
        <dbReference type="PROSITE" id="PS50263"/>
    </source>
</evidence>
<dbReference type="RefSeq" id="WP_113982125.1">
    <property type="nucleotide sequence ID" value="NZ_QMEY01000007.1"/>
</dbReference>
<organism evidence="3 4">
    <name type="scientific">Spongiactinospora rosea</name>
    <dbReference type="NCBI Taxonomy" id="2248750"/>
    <lineage>
        <taxon>Bacteria</taxon>
        <taxon>Bacillati</taxon>
        <taxon>Actinomycetota</taxon>
        <taxon>Actinomycetes</taxon>
        <taxon>Streptosporangiales</taxon>
        <taxon>Streptosporangiaceae</taxon>
        <taxon>Spongiactinospora</taxon>
    </lineage>
</organism>
<feature type="domain" description="CN hydrolase" evidence="2">
    <location>
        <begin position="10"/>
        <end position="241"/>
    </location>
</feature>
<comment type="caution">
    <text evidence="3">The sequence shown here is derived from an EMBL/GenBank/DDBJ whole genome shotgun (WGS) entry which is preliminary data.</text>
</comment>
<dbReference type="Pfam" id="PF00795">
    <property type="entry name" value="CN_hydrolase"/>
    <property type="match status" value="1"/>
</dbReference>
<dbReference type="InterPro" id="IPR003010">
    <property type="entry name" value="C-N_Hydrolase"/>
</dbReference>
<evidence type="ECO:0000256" key="1">
    <source>
        <dbReference type="ARBA" id="ARBA00022801"/>
    </source>
</evidence>
<dbReference type="EMBL" id="QMEY01000007">
    <property type="protein sequence ID" value="RBQ18653.1"/>
    <property type="molecule type" value="Genomic_DNA"/>
</dbReference>
<proteinExistence type="predicted"/>
<dbReference type="CDD" id="cd07197">
    <property type="entry name" value="nitrilase"/>
    <property type="match status" value="1"/>
</dbReference>
<dbReference type="GO" id="GO:0033388">
    <property type="term" value="P:putrescine biosynthetic process from arginine"/>
    <property type="evidence" value="ECO:0007669"/>
    <property type="project" value="TreeGrafter"/>
</dbReference>
<dbReference type="InterPro" id="IPR036526">
    <property type="entry name" value="C-N_Hydrolase_sf"/>
</dbReference>
<dbReference type="PROSITE" id="PS50263">
    <property type="entry name" value="CN_HYDROLASE"/>
    <property type="match status" value="1"/>
</dbReference>
<reference evidence="3 4" key="1">
    <citation type="submission" date="2018-06" db="EMBL/GenBank/DDBJ databases">
        <title>Sphaerisporangium craniellae sp. nov., isolated from a marine sponge in the South China Sea.</title>
        <authorList>
            <person name="Li L."/>
        </authorList>
    </citation>
    <scope>NUCLEOTIDE SEQUENCE [LARGE SCALE GENOMIC DNA]</scope>
    <source>
        <strain evidence="3 4">LHW63015</strain>
    </source>
</reference>
<dbReference type="InterPro" id="IPR050345">
    <property type="entry name" value="Aliph_Amidase/BUP"/>
</dbReference>
<sequence length="245" mass="24766">MILSAEGGVITIAVAQPVCAPADVPANVAAHAEMIRAARADIVLFPELSLTGYELDAPPISLGGDGLGALALIVEACAATGALALAGAPVEEDGREYIAMLAVDGTAARVAYRKMWPDEAEGRRFTPGPAPAAIEVGGRRLGLAVCRDSGIPRHAADTAALGIDGYLVGALFSPGGAAQRDVRMPEIATEYGVWVAVASYAGATSAYPVTSGGSGVWAPDGRLVTQAGPDAGTFVVAKVSASRRE</sequence>
<dbReference type="Gene3D" id="3.60.110.10">
    <property type="entry name" value="Carbon-nitrogen hydrolase"/>
    <property type="match status" value="1"/>
</dbReference>
<dbReference type="PANTHER" id="PTHR43674">
    <property type="entry name" value="NITRILASE C965.09-RELATED"/>
    <property type="match status" value="1"/>
</dbReference>
<dbReference type="Proteomes" id="UP000253303">
    <property type="component" value="Unassembled WGS sequence"/>
</dbReference>
<keyword evidence="4" id="KW-1185">Reference proteome</keyword>
<protein>
    <submittedName>
        <fullName evidence="3">Carbon-nitrogen hydrolase family protein</fullName>
    </submittedName>
</protein>
<evidence type="ECO:0000313" key="3">
    <source>
        <dbReference type="EMBL" id="RBQ18653.1"/>
    </source>
</evidence>
<dbReference type="GO" id="GO:0050126">
    <property type="term" value="F:N-carbamoylputrescine amidase activity"/>
    <property type="evidence" value="ECO:0007669"/>
    <property type="project" value="TreeGrafter"/>
</dbReference>
<evidence type="ECO:0000313" key="4">
    <source>
        <dbReference type="Proteomes" id="UP000253303"/>
    </source>
</evidence>
<accession>A0A366LYM5</accession>
<dbReference type="SUPFAM" id="SSF56317">
    <property type="entry name" value="Carbon-nitrogen hydrolase"/>
    <property type="match status" value="1"/>
</dbReference>
<dbReference type="AlphaFoldDB" id="A0A366LYM5"/>
<gene>
    <name evidence="3" type="ORF">DP939_19410</name>
</gene>
<dbReference type="OrthoDB" id="4532287at2"/>
<dbReference type="PANTHER" id="PTHR43674:SF2">
    <property type="entry name" value="BETA-UREIDOPROPIONASE"/>
    <property type="match status" value="1"/>
</dbReference>